<reference evidence="1 2" key="1">
    <citation type="submission" date="2020-04" db="EMBL/GenBank/DDBJ databases">
        <title>Perkinsus olseni comparative genomics.</title>
        <authorList>
            <person name="Bogema D.R."/>
        </authorList>
    </citation>
    <scope>NUCLEOTIDE SEQUENCE [LARGE SCALE GENOMIC DNA]</scope>
    <source>
        <strain evidence="1 2">ATCC PRA-207</strain>
    </source>
</reference>
<feature type="non-terminal residue" evidence="1">
    <location>
        <position position="1"/>
    </location>
</feature>
<evidence type="ECO:0000313" key="2">
    <source>
        <dbReference type="Proteomes" id="UP000553632"/>
    </source>
</evidence>
<sequence length="210" mass="24780">NTDPVYAFEYTVQPGETPRDISAPITRGCRLGLTDGIVEHGDDFTELRRLKPEYYTRDQTLMARGPPRICEHSFEYAKIENDVRVVDRDIYTGRYDRLEKYRMDGFKKILMGSRYHYFSQIPHLEIVIRWGEQFDIYDDDGKHGPFPVKWIPAKGFGTYKFAIDKKRYAVFIHYYMLVINVETKETTVLRVNGVSQHPKRRMYFDNIMAG</sequence>
<proteinExistence type="predicted"/>
<name>A0A7J6PFP0_PEROL</name>
<dbReference type="EMBL" id="JABANO010039281">
    <property type="protein sequence ID" value="KAF4694270.1"/>
    <property type="molecule type" value="Genomic_DNA"/>
</dbReference>
<comment type="caution">
    <text evidence="1">The sequence shown here is derived from an EMBL/GenBank/DDBJ whole genome shotgun (WGS) entry which is preliminary data.</text>
</comment>
<organism evidence="1 2">
    <name type="scientific">Perkinsus olseni</name>
    <name type="common">Perkinsus atlanticus</name>
    <dbReference type="NCBI Taxonomy" id="32597"/>
    <lineage>
        <taxon>Eukaryota</taxon>
        <taxon>Sar</taxon>
        <taxon>Alveolata</taxon>
        <taxon>Perkinsozoa</taxon>
        <taxon>Perkinsea</taxon>
        <taxon>Perkinsida</taxon>
        <taxon>Perkinsidae</taxon>
        <taxon>Perkinsus</taxon>
    </lineage>
</organism>
<keyword evidence="2" id="KW-1185">Reference proteome</keyword>
<dbReference type="Proteomes" id="UP000553632">
    <property type="component" value="Unassembled WGS sequence"/>
</dbReference>
<gene>
    <name evidence="1" type="ORF">FOZ63_012944</name>
</gene>
<accession>A0A7J6PFP0</accession>
<evidence type="ECO:0000313" key="1">
    <source>
        <dbReference type="EMBL" id="KAF4694270.1"/>
    </source>
</evidence>
<protein>
    <submittedName>
        <fullName evidence="1">Uncharacterized protein</fullName>
    </submittedName>
</protein>
<dbReference type="AlphaFoldDB" id="A0A7J6PFP0"/>